<evidence type="ECO:0000256" key="5">
    <source>
        <dbReference type="ARBA" id="ARBA00022454"/>
    </source>
</evidence>
<keyword evidence="8 10" id="KW-0539">Nucleus</keyword>
<dbReference type="PROSITE" id="PS50126">
    <property type="entry name" value="S1"/>
    <property type="match status" value="1"/>
</dbReference>
<feature type="compositionally biased region" description="Basic residues" evidence="11">
    <location>
        <begin position="158"/>
        <end position="169"/>
    </location>
</feature>
<dbReference type="InterPro" id="IPR010994">
    <property type="entry name" value="RuvA_2-like"/>
</dbReference>
<dbReference type="InterPro" id="IPR037027">
    <property type="entry name" value="YqgF/RNaseH-like_dom_sf"/>
</dbReference>
<evidence type="ECO:0000256" key="6">
    <source>
        <dbReference type="ARBA" id="ARBA00022999"/>
    </source>
</evidence>
<dbReference type="FunFam" id="1.10.150.850:FF:000001">
    <property type="entry name" value="Transcription elongation factor spt6"/>
    <property type="match status" value="1"/>
</dbReference>
<dbReference type="Pfam" id="PF14633">
    <property type="entry name" value="SH2_2"/>
    <property type="match status" value="1"/>
</dbReference>
<feature type="compositionally biased region" description="Acidic residues" evidence="11">
    <location>
        <begin position="108"/>
        <end position="120"/>
    </location>
</feature>
<dbReference type="Gene3D" id="1.10.150.850">
    <property type="entry name" value="Spt6, helix-hairpin-helix domain"/>
    <property type="match status" value="1"/>
</dbReference>
<feature type="compositionally biased region" description="Acidic residues" evidence="11">
    <location>
        <begin position="22"/>
        <end position="47"/>
    </location>
</feature>
<dbReference type="InterPro" id="IPR049540">
    <property type="entry name" value="Spt6-like_S1"/>
</dbReference>
<feature type="compositionally biased region" description="Acidic residues" evidence="11">
    <location>
        <begin position="88"/>
        <end position="98"/>
    </location>
</feature>
<feature type="compositionally biased region" description="Gly residues" evidence="11">
    <location>
        <begin position="924"/>
        <end position="938"/>
    </location>
</feature>
<dbReference type="InterPro" id="IPR028231">
    <property type="entry name" value="Spt6_YqgF"/>
</dbReference>
<dbReference type="Pfam" id="PF22706">
    <property type="entry name" value="Tex_central_region"/>
    <property type="match status" value="1"/>
</dbReference>
<dbReference type="PANTHER" id="PTHR10145">
    <property type="entry name" value="TRANSCRIPTION ELONGATION FACTOR SPT6"/>
    <property type="match status" value="1"/>
</dbReference>
<feature type="region of interest" description="Disordered" evidence="11">
    <location>
        <begin position="1567"/>
        <end position="1698"/>
    </location>
</feature>
<feature type="compositionally biased region" description="Basic and acidic residues" evidence="11">
    <location>
        <begin position="238"/>
        <end position="253"/>
    </location>
</feature>
<feature type="compositionally biased region" description="Acidic residues" evidence="11">
    <location>
        <begin position="138"/>
        <end position="150"/>
    </location>
</feature>
<dbReference type="EMBL" id="CAJMWT010002749">
    <property type="protein sequence ID" value="CAE6452751.1"/>
    <property type="molecule type" value="Genomic_DNA"/>
</dbReference>
<dbReference type="InterPro" id="IPR035420">
    <property type="entry name" value="Spt6_SH2"/>
</dbReference>
<dbReference type="Gene3D" id="2.40.50.140">
    <property type="entry name" value="Nucleic acid-binding proteins"/>
    <property type="match status" value="1"/>
</dbReference>
<dbReference type="Gene3D" id="1.10.10.650">
    <property type="entry name" value="RuvA domain 2-like"/>
    <property type="match status" value="1"/>
</dbReference>
<feature type="compositionally biased region" description="Gly residues" evidence="11">
    <location>
        <begin position="1679"/>
        <end position="1698"/>
    </location>
</feature>
<evidence type="ECO:0000256" key="8">
    <source>
        <dbReference type="ARBA" id="ARBA00023242"/>
    </source>
</evidence>
<dbReference type="PIRSF" id="PIRSF036947">
    <property type="entry name" value="Spt6"/>
    <property type="match status" value="1"/>
</dbReference>
<dbReference type="Gene3D" id="1.10.3500.10">
    <property type="entry name" value="Tex N-terminal region-like"/>
    <property type="match status" value="1"/>
</dbReference>
<evidence type="ECO:0000259" key="12">
    <source>
        <dbReference type="PROSITE" id="PS50126"/>
    </source>
</evidence>
<dbReference type="SUPFAM" id="SSF53098">
    <property type="entry name" value="Ribonuclease H-like"/>
    <property type="match status" value="1"/>
</dbReference>
<accession>A0A8H3GJ75</accession>
<dbReference type="SUPFAM" id="SSF50249">
    <property type="entry name" value="Nucleic acid-binding proteins"/>
    <property type="match status" value="1"/>
</dbReference>
<dbReference type="InterPro" id="IPR036860">
    <property type="entry name" value="SH2_dom_sf"/>
</dbReference>
<comment type="caution">
    <text evidence="13">The sequence shown here is derived from an EMBL/GenBank/DDBJ whole genome shotgun (WGS) entry which is preliminary data.</text>
</comment>
<proteinExistence type="inferred from homology"/>
<dbReference type="GO" id="GO:0031491">
    <property type="term" value="F:nucleosome binding"/>
    <property type="evidence" value="ECO:0007669"/>
    <property type="project" value="TreeGrafter"/>
</dbReference>
<dbReference type="GO" id="GO:0008023">
    <property type="term" value="C:transcription elongation factor complex"/>
    <property type="evidence" value="ECO:0007669"/>
    <property type="project" value="TreeGrafter"/>
</dbReference>
<evidence type="ECO:0000256" key="3">
    <source>
        <dbReference type="ARBA" id="ARBA00009253"/>
    </source>
</evidence>
<dbReference type="InterPro" id="IPR023323">
    <property type="entry name" value="Tex-like_dom_sf"/>
</dbReference>
<dbReference type="InterPro" id="IPR000980">
    <property type="entry name" value="SH2"/>
</dbReference>
<sequence>MSSPAAALDDPMAHDGEHEEVPGDVEMGEDDAQGIEDAEGEDEEGEGDAVPGDVEMGEDDAQGIEDAEGEDEEGEGDAVEVEGGVSDDSSEEGEDDEVEARKIREGFIVDEDEDEEDEEEERRRRRRRKKRRKHREMEEDLDEDDLDLMEENTGTKAARSHLTRLRRGRASSSRSVSPDETRISRRRPRGSDEESLPDANDINRIWDDRAREDDDGDMDDFIEDDLDEDPGMGEEEREEQRRERRRVEKERRKAMGARPELAGIDAGAWDEIFEVFGDGTDYDWALDDEDLAEEYEPAPKPDMSYADVFEPSEIRARHLTLDDDIIRATDVPERMQLTNSTLAETPFLAANNKPFSNKELDEAAEWVALRLSKRSQKDYFQRAGKMHHYLMQFILAVRNALDYVVNQYLEIPYIWVHRRDYISHFELRQRVELLTREELWKVGILGLKFRALLERRSALDATFRKLGVQDEYFEKQLLPNLTSISMVADATEWLSIRYKQRKKDLEAVGDDQGEKKHKNPSRVSAYEVARSTIISRLADDFGLPPHQIATNFSGQKVHFPDDQDLPPRAYAEQFITENCPTAEDALTTARMIIATELGRDPQLREAIRNQFKDQALLSCEPTDKGKTKIDEAHACYGFKFLVDKPIDTLTSGPQYLHILAAESELLLNVTITATRSRMHEITTSLENAYASDSFSDSAKAWNEQRRAVITEALEKYLIPQAITWTKEWLREEVEDYLANKAAEQLEKRVNMSPCRPKDLVGPDDVPSVVAMSWGKGEPNKDPIHLVYLDEEGRFREHLRLDNLSDSDNRQEFLDLLKRRKPDVVVVGGFTVATKHLMSRAKEALGIPESDEEGGDSGANAAAGASSSAPAPASQSGGWGAQSGGDSGGGGWGSQSNAGGGAWGSENNAGGGNAWGGDQASEAGGTWGGGGNNGWGGGDNPNATPSGDKPASQSNNALSARNGEERLPELMYGHDEVARIYQHSDRAEAEFNALPLVARYCVALARYAQSPLNEYAALGSDLTAITFTEAQHLIPKDKLLVALERAIVNVVNNVGVDINRAVNDPYHRALLPYVAGLGPRKAEALIKKLGQNGGTVTNRSNLVKQNLVHTQIFINCCGFLYIPQDPDSKEITRVRDHYEDVPDPLDETRIHYEDYDLARKMALDALEMDDEDVAGKHPSVIVYQLMQKEDNVQKLEELSLDDFAQLLKDMSNEQKRHTLNMIREELLRPFGDQRELFVPPDEWKVMTMLSGETVKTLAPGRVISVSVLRIMKSFVSVRLDSGVDGIINLEYIDREPGQSVEQVLRKGQTIQAVIIAINLKKLSVELSARTTDIEKGDAQTRMPQFDQYYDKHAAQRLQDELHRKKMRAAQSSRRMIKHPNFHNFNATQAHQYLANQHRGDVVIRPSSKGPTHLAVTWKVDEGVYQHIDVVDPSGNPGDQSVGKQLIIDGKYEYSDLDELIVNHVNAMARKVEELIAHEKYKAGSEAELHKALKEFVIMHPTKSIYAFGINRSKPGYFNLSFLANKNAPIQTWPVRVIPEGYVLIDTPVPTVPDLCNAFKMRYSTPQTTARTPAYASGRARTPGHRTPGQPMGGKTPNPYAMGGKTPNPYAARTPNPYAGQQQASGGAWGAPPPPPGMNPERARMLNNANSGDNGGAWGNSNSGDNQGAWGSGSGNDNSSGWGGGSGQNSGGWGNGSGGW</sequence>
<evidence type="ECO:0000256" key="11">
    <source>
        <dbReference type="SAM" id="MobiDB-lite"/>
    </source>
</evidence>
<dbReference type="Pfam" id="PF21710">
    <property type="entry name" value="Spt6_S1"/>
    <property type="match status" value="1"/>
</dbReference>
<protein>
    <recommendedName>
        <fullName evidence="4 10">Transcription elongation factor Spt6</fullName>
    </recommendedName>
</protein>
<comment type="subcellular location">
    <subcellularLocation>
        <location evidence="2">Chromosome</location>
    </subcellularLocation>
    <subcellularLocation>
        <location evidence="1 10">Nucleus</location>
    </subcellularLocation>
</comment>
<keyword evidence="5" id="KW-0158">Chromosome</keyword>
<dbReference type="SUPFAM" id="SSF55550">
    <property type="entry name" value="SH2 domain"/>
    <property type="match status" value="1"/>
</dbReference>
<comment type="similarity">
    <text evidence="3 10">Belongs to the SPT6 family.</text>
</comment>
<dbReference type="InterPro" id="IPR028083">
    <property type="entry name" value="Spt6_acidic_N_dom"/>
</dbReference>
<dbReference type="InterPro" id="IPR012340">
    <property type="entry name" value="NA-bd_OB-fold"/>
</dbReference>
<dbReference type="Pfam" id="PF14635">
    <property type="entry name" value="HHH_7"/>
    <property type="match status" value="1"/>
</dbReference>
<dbReference type="CDD" id="cd09918">
    <property type="entry name" value="SH2_Nterm_SPT6_like"/>
    <property type="match status" value="1"/>
</dbReference>
<feature type="compositionally biased region" description="Acidic residues" evidence="11">
    <location>
        <begin position="55"/>
        <end position="80"/>
    </location>
</feature>
<dbReference type="InterPro" id="IPR003029">
    <property type="entry name" value="S1_domain"/>
</dbReference>
<dbReference type="InterPro" id="IPR035019">
    <property type="entry name" value="Spt6_SH2_N"/>
</dbReference>
<feature type="region of interest" description="Disordered" evidence="11">
    <location>
        <begin position="1"/>
        <end position="254"/>
    </location>
</feature>
<dbReference type="InterPro" id="IPR042066">
    <property type="entry name" value="Spt6_death-like"/>
</dbReference>
<dbReference type="InterPro" id="IPR023319">
    <property type="entry name" value="Tex-like_HTH_dom_sf"/>
</dbReference>
<evidence type="ECO:0000256" key="4">
    <source>
        <dbReference type="ARBA" id="ARBA00020248"/>
    </source>
</evidence>
<feature type="compositionally biased region" description="Gly residues" evidence="11">
    <location>
        <begin position="876"/>
        <end position="914"/>
    </location>
</feature>
<feature type="compositionally biased region" description="Acidic residues" evidence="11">
    <location>
        <begin position="213"/>
        <end position="237"/>
    </location>
</feature>
<keyword evidence="6" id="KW-0727">SH2 domain</keyword>
<dbReference type="InterPro" id="IPR032706">
    <property type="entry name" value="Spt6_HHH"/>
</dbReference>
<dbReference type="GO" id="GO:0140673">
    <property type="term" value="P:transcription elongation-coupled chromatin remodeling"/>
    <property type="evidence" value="ECO:0007669"/>
    <property type="project" value="InterPro"/>
</dbReference>
<organism evidence="13 14">
    <name type="scientific">Rhizoctonia solani</name>
    <dbReference type="NCBI Taxonomy" id="456999"/>
    <lineage>
        <taxon>Eukaryota</taxon>
        <taxon>Fungi</taxon>
        <taxon>Dikarya</taxon>
        <taxon>Basidiomycota</taxon>
        <taxon>Agaricomycotina</taxon>
        <taxon>Agaricomycetes</taxon>
        <taxon>Cantharellales</taxon>
        <taxon>Ceratobasidiaceae</taxon>
        <taxon>Rhizoctonia</taxon>
    </lineage>
</organism>
<dbReference type="GO" id="GO:0003677">
    <property type="term" value="F:DNA binding"/>
    <property type="evidence" value="ECO:0007669"/>
    <property type="project" value="InterPro"/>
</dbReference>
<dbReference type="InterPro" id="IPR035018">
    <property type="entry name" value="Spt6_SH2_C"/>
</dbReference>
<dbReference type="CDD" id="cd00164">
    <property type="entry name" value="S1_like"/>
    <property type="match status" value="1"/>
</dbReference>
<evidence type="ECO:0000256" key="7">
    <source>
        <dbReference type="ARBA" id="ARBA00023163"/>
    </source>
</evidence>
<dbReference type="Pfam" id="PF14639">
    <property type="entry name" value="YqgF"/>
    <property type="match status" value="2"/>
</dbReference>
<evidence type="ECO:0000313" key="14">
    <source>
        <dbReference type="Proteomes" id="UP000663843"/>
    </source>
</evidence>
<dbReference type="SMART" id="SM00316">
    <property type="entry name" value="S1"/>
    <property type="match status" value="1"/>
</dbReference>
<dbReference type="CDD" id="cd09928">
    <property type="entry name" value="SH2_Cterm_SPT6_like"/>
    <property type="match status" value="1"/>
</dbReference>
<feature type="compositionally biased region" description="Polar residues" evidence="11">
    <location>
        <begin position="940"/>
        <end position="958"/>
    </location>
</feature>
<dbReference type="InterPro" id="IPR028088">
    <property type="entry name" value="Spt6_HTH_DNA-bd_dom"/>
</dbReference>
<evidence type="ECO:0000256" key="9">
    <source>
        <dbReference type="ARBA" id="ARBA00093389"/>
    </source>
</evidence>
<comment type="function">
    <text evidence="9">Histone H3-H4 chaperone that plays a role in maintenance of chromatin structure during RNA polymerase II transcription elongation thereby repressing transcription initiation from cryptic promoters. Mediates the reassembly of nucleosomes onto the promoters of at least a selected set of genes during repression; the nucleosome reassembly is essential for transcriptional repression. Essential for viability.</text>
</comment>
<evidence type="ECO:0000256" key="10">
    <source>
        <dbReference type="PIRNR" id="PIRNR036947"/>
    </source>
</evidence>
<dbReference type="FunFam" id="3.30.505.10:FF:000056">
    <property type="entry name" value="Transcription elongation factor Spt6"/>
    <property type="match status" value="1"/>
</dbReference>
<dbReference type="SUPFAM" id="SSF158832">
    <property type="entry name" value="Tex N-terminal region-like"/>
    <property type="match status" value="1"/>
</dbReference>
<dbReference type="Proteomes" id="UP000663843">
    <property type="component" value="Unassembled WGS sequence"/>
</dbReference>
<dbReference type="SMART" id="SM00252">
    <property type="entry name" value="SH2"/>
    <property type="match status" value="1"/>
</dbReference>
<gene>
    <name evidence="13" type="ORF">RDB_LOCUS88494</name>
</gene>
<feature type="domain" description="S1 motif" evidence="12">
    <location>
        <begin position="1259"/>
        <end position="1328"/>
    </location>
</feature>
<dbReference type="Gene3D" id="1.10.10.2740">
    <property type="entry name" value="Spt6, Death-like domain"/>
    <property type="match status" value="1"/>
</dbReference>
<dbReference type="PANTHER" id="PTHR10145:SF6">
    <property type="entry name" value="TRANSCRIPTION ELONGATION FACTOR SPT6"/>
    <property type="match status" value="1"/>
</dbReference>
<reference evidence="13" key="1">
    <citation type="submission" date="2021-01" db="EMBL/GenBank/DDBJ databases">
        <authorList>
            <person name="Kaushik A."/>
        </authorList>
    </citation>
    <scope>NUCLEOTIDE SEQUENCE</scope>
    <source>
        <strain evidence="13">AG2-2IIIB</strain>
    </source>
</reference>
<dbReference type="InterPro" id="IPR055179">
    <property type="entry name" value="Tex-like_central_region"/>
</dbReference>
<dbReference type="Gene3D" id="3.30.505.10">
    <property type="entry name" value="SH2 domain"/>
    <property type="match status" value="2"/>
</dbReference>
<dbReference type="Pfam" id="PF14641">
    <property type="entry name" value="HTH_44"/>
    <property type="match status" value="1"/>
</dbReference>
<dbReference type="InterPro" id="IPR012337">
    <property type="entry name" value="RNaseH-like_sf"/>
</dbReference>
<dbReference type="InterPro" id="IPR017072">
    <property type="entry name" value="TF_Spt6"/>
</dbReference>
<dbReference type="FunFam" id="1.10.10.2740:FF:000002">
    <property type="entry name" value="Transcription elongation factor Spt6"/>
    <property type="match status" value="1"/>
</dbReference>
<feature type="compositionally biased region" description="Basic and acidic residues" evidence="11">
    <location>
        <begin position="11"/>
        <end position="21"/>
    </location>
</feature>
<name>A0A8H3GJ75_9AGAM</name>
<dbReference type="Pfam" id="PF14632">
    <property type="entry name" value="SPT6_acidic"/>
    <property type="match status" value="1"/>
</dbReference>
<comment type="function">
    <text evidence="10">Plays a role in maintenance of chromatin structure during RNA polymerase II transcription elongation thereby repressing transcription initiation from cryptic promoters. Mediates the reassembly of nucleosomes onto the promoters of at least a selected set of genes during repression; the nucleosome reassembly is essential for transcriptional repression.</text>
</comment>
<evidence type="ECO:0000313" key="13">
    <source>
        <dbReference type="EMBL" id="CAE6452751.1"/>
    </source>
</evidence>
<dbReference type="GO" id="GO:0034728">
    <property type="term" value="P:nucleosome organization"/>
    <property type="evidence" value="ECO:0007669"/>
    <property type="project" value="TreeGrafter"/>
</dbReference>
<dbReference type="GO" id="GO:0042393">
    <property type="term" value="F:histone binding"/>
    <property type="evidence" value="ECO:0007669"/>
    <property type="project" value="TreeGrafter"/>
</dbReference>
<feature type="compositionally biased region" description="Low complexity" evidence="11">
    <location>
        <begin position="857"/>
        <end position="875"/>
    </location>
</feature>
<keyword evidence="7 10" id="KW-0804">Transcription</keyword>
<dbReference type="Gene3D" id="3.30.420.140">
    <property type="entry name" value="YqgF/RNase H-like domain"/>
    <property type="match status" value="1"/>
</dbReference>
<dbReference type="GO" id="GO:0005694">
    <property type="term" value="C:chromosome"/>
    <property type="evidence" value="ECO:0007669"/>
    <property type="project" value="UniProtKB-SubCell"/>
</dbReference>
<evidence type="ECO:0000256" key="2">
    <source>
        <dbReference type="ARBA" id="ARBA00004286"/>
    </source>
</evidence>
<evidence type="ECO:0000256" key="1">
    <source>
        <dbReference type="ARBA" id="ARBA00004123"/>
    </source>
</evidence>
<feature type="region of interest" description="Disordered" evidence="11">
    <location>
        <begin position="844"/>
        <end position="961"/>
    </location>
</feature>
<dbReference type="SUPFAM" id="SSF47781">
    <property type="entry name" value="RuvA domain 2-like"/>
    <property type="match status" value="2"/>
</dbReference>
<feature type="compositionally biased region" description="Basic residues" evidence="11">
    <location>
        <begin position="123"/>
        <end position="134"/>
    </location>
</feature>